<evidence type="ECO:0000313" key="5">
    <source>
        <dbReference type="Proteomes" id="UP000321621"/>
    </source>
</evidence>
<accession>A0A3A1NJY9</accession>
<evidence type="ECO:0000313" key="3">
    <source>
        <dbReference type="EMBL" id="TXJ96940.1"/>
    </source>
</evidence>
<dbReference type="Gene3D" id="3.40.430.10">
    <property type="entry name" value="Dihydrofolate Reductase, subunit A"/>
    <property type="match status" value="1"/>
</dbReference>
<gene>
    <name evidence="2" type="ORF">D2V05_07320</name>
    <name evidence="3" type="ORF">FQ017_07255</name>
</gene>
<dbReference type="Proteomes" id="UP000266691">
    <property type="component" value="Unassembled WGS sequence"/>
</dbReference>
<reference evidence="3 5" key="2">
    <citation type="submission" date="2019-07" db="EMBL/GenBank/DDBJ databases">
        <title>Draft genome of two Muricauda strains isolated from deep sea.</title>
        <authorList>
            <person name="Sun C."/>
        </authorList>
    </citation>
    <scope>NUCLEOTIDE SEQUENCE [LARGE SCALE GENOMIC DNA]</scope>
    <source>
        <strain evidence="3 5">72</strain>
    </source>
</reference>
<dbReference type="InterPro" id="IPR002734">
    <property type="entry name" value="RibDG_C"/>
</dbReference>
<dbReference type="SUPFAM" id="SSF53597">
    <property type="entry name" value="Dihydrofolate reductase-like"/>
    <property type="match status" value="1"/>
</dbReference>
<dbReference type="Pfam" id="PF01872">
    <property type="entry name" value="RibD_C"/>
    <property type="match status" value="1"/>
</dbReference>
<dbReference type="GO" id="GO:0009231">
    <property type="term" value="P:riboflavin biosynthetic process"/>
    <property type="evidence" value="ECO:0007669"/>
    <property type="project" value="InterPro"/>
</dbReference>
<comment type="caution">
    <text evidence="2">The sequence shown here is derived from an EMBL/GenBank/DDBJ whole genome shotgun (WGS) entry which is preliminary data.</text>
</comment>
<proteinExistence type="predicted"/>
<dbReference type="OrthoDB" id="195113at2"/>
<organism evidence="2 4">
    <name type="scientific">Flagellimonas pelagia</name>
    <dbReference type="NCBI Taxonomy" id="2306998"/>
    <lineage>
        <taxon>Bacteria</taxon>
        <taxon>Pseudomonadati</taxon>
        <taxon>Bacteroidota</taxon>
        <taxon>Flavobacteriia</taxon>
        <taxon>Flavobacteriales</taxon>
        <taxon>Flavobacteriaceae</taxon>
        <taxon>Flagellimonas</taxon>
    </lineage>
</organism>
<feature type="domain" description="Bacterial bifunctional deaminase-reductase C-terminal" evidence="1">
    <location>
        <begin position="66"/>
        <end position="166"/>
    </location>
</feature>
<dbReference type="InterPro" id="IPR050765">
    <property type="entry name" value="Riboflavin_Biosynth_HTPR"/>
</dbReference>
<evidence type="ECO:0000313" key="2">
    <source>
        <dbReference type="EMBL" id="RIV45370.1"/>
    </source>
</evidence>
<dbReference type="GO" id="GO:0008703">
    <property type="term" value="F:5-amino-6-(5-phosphoribosylamino)uracil reductase activity"/>
    <property type="evidence" value="ECO:0007669"/>
    <property type="project" value="InterPro"/>
</dbReference>
<evidence type="ECO:0000313" key="4">
    <source>
        <dbReference type="Proteomes" id="UP000266691"/>
    </source>
</evidence>
<protein>
    <submittedName>
        <fullName evidence="2">Dihydrofolate reductase</fullName>
    </submittedName>
</protein>
<keyword evidence="5" id="KW-1185">Reference proteome</keyword>
<name>A0A3A1NJY9_9FLAO</name>
<dbReference type="EMBL" id="VNWK01000018">
    <property type="protein sequence ID" value="TXJ96940.1"/>
    <property type="molecule type" value="Genomic_DNA"/>
</dbReference>
<dbReference type="AlphaFoldDB" id="A0A3A1NJY9"/>
<sequence>MVSSLDGFIAKKDNSISWFETSDSYEKGVSGQDPEEFLKTIDCYVMGSKTYEHALELSKSYGWAYGDKPTIVVTKRKLPNERSNIEFYAGNLNKLVVEQLRPKYKNVWVVGGAELAKDFIINKLTDEIRISILPIILGGGLPFFDHLGQELPLHLKDTTAYKNGMVELRYEIKKWPVINMPLTYHKDGK</sequence>
<evidence type="ECO:0000259" key="1">
    <source>
        <dbReference type="Pfam" id="PF01872"/>
    </source>
</evidence>
<dbReference type="Proteomes" id="UP000321621">
    <property type="component" value="Unassembled WGS sequence"/>
</dbReference>
<dbReference type="PANTHER" id="PTHR38011">
    <property type="entry name" value="DIHYDROFOLATE REDUCTASE FAMILY PROTEIN (AFU_ORTHOLOGUE AFUA_8G06820)"/>
    <property type="match status" value="1"/>
</dbReference>
<dbReference type="InterPro" id="IPR024072">
    <property type="entry name" value="DHFR-like_dom_sf"/>
</dbReference>
<dbReference type="EMBL" id="QXFI01000018">
    <property type="protein sequence ID" value="RIV45370.1"/>
    <property type="molecule type" value="Genomic_DNA"/>
</dbReference>
<reference evidence="2 4" key="1">
    <citation type="submission" date="2018-08" db="EMBL/GenBank/DDBJ databases">
        <title>Proposal of Muricauda 72 sp.nov. and Muricauda NH166 sp.nov., isolated from seawater.</title>
        <authorList>
            <person name="Cheng H."/>
            <person name="Wu Y.-H."/>
            <person name="Guo L.-L."/>
            <person name="Xu X.-W."/>
        </authorList>
    </citation>
    <scope>NUCLEOTIDE SEQUENCE [LARGE SCALE GENOMIC DNA]</scope>
    <source>
        <strain evidence="2 4">72</strain>
    </source>
</reference>
<dbReference type="PANTHER" id="PTHR38011:SF11">
    <property type="entry name" value="2,5-DIAMINO-6-RIBOSYLAMINO-4(3H)-PYRIMIDINONE 5'-PHOSPHATE REDUCTASE"/>
    <property type="match status" value="1"/>
</dbReference>